<dbReference type="AlphaFoldDB" id="A0A6A6EVF3"/>
<sequence>MVVFLKVGSMLLVVVVLLFWSYPSLLLRVSTAYSSICNTVNRCRAGKGITQVRFPSWGVHGRGNHSLHRTGAVMLCCFVRLGGRFSARRRVANGGDNRVVLSSSWHSETAELFL</sequence>
<dbReference type="EMBL" id="ML994610">
    <property type="protein sequence ID" value="KAF2194982.1"/>
    <property type="molecule type" value="Genomic_DNA"/>
</dbReference>
<accession>A0A6A6EVF3</accession>
<keyword evidence="2" id="KW-1185">Reference proteome</keyword>
<proteinExistence type="predicted"/>
<gene>
    <name evidence="1" type="ORF">K469DRAFT_1443</name>
</gene>
<evidence type="ECO:0000313" key="2">
    <source>
        <dbReference type="Proteomes" id="UP000800200"/>
    </source>
</evidence>
<dbReference type="Proteomes" id="UP000800200">
    <property type="component" value="Unassembled WGS sequence"/>
</dbReference>
<protein>
    <submittedName>
        <fullName evidence="1">Uncharacterized protein</fullName>
    </submittedName>
</protein>
<evidence type="ECO:0000313" key="1">
    <source>
        <dbReference type="EMBL" id="KAF2194982.1"/>
    </source>
</evidence>
<name>A0A6A6EVF3_9PEZI</name>
<reference evidence="1" key="1">
    <citation type="journal article" date="2020" name="Stud. Mycol.">
        <title>101 Dothideomycetes genomes: a test case for predicting lifestyles and emergence of pathogens.</title>
        <authorList>
            <person name="Haridas S."/>
            <person name="Albert R."/>
            <person name="Binder M."/>
            <person name="Bloem J."/>
            <person name="Labutti K."/>
            <person name="Salamov A."/>
            <person name="Andreopoulos B."/>
            <person name="Baker S."/>
            <person name="Barry K."/>
            <person name="Bills G."/>
            <person name="Bluhm B."/>
            <person name="Cannon C."/>
            <person name="Castanera R."/>
            <person name="Culley D."/>
            <person name="Daum C."/>
            <person name="Ezra D."/>
            <person name="Gonzalez J."/>
            <person name="Henrissat B."/>
            <person name="Kuo A."/>
            <person name="Liang C."/>
            <person name="Lipzen A."/>
            <person name="Lutzoni F."/>
            <person name="Magnuson J."/>
            <person name="Mondo S."/>
            <person name="Nolan M."/>
            <person name="Ohm R."/>
            <person name="Pangilinan J."/>
            <person name="Park H.-J."/>
            <person name="Ramirez L."/>
            <person name="Alfaro M."/>
            <person name="Sun H."/>
            <person name="Tritt A."/>
            <person name="Yoshinaga Y."/>
            <person name="Zwiers L.-H."/>
            <person name="Turgeon B."/>
            <person name="Goodwin S."/>
            <person name="Spatafora J."/>
            <person name="Crous P."/>
            <person name="Grigoriev I."/>
        </authorList>
    </citation>
    <scope>NUCLEOTIDE SEQUENCE</scope>
    <source>
        <strain evidence="1">CBS 207.26</strain>
    </source>
</reference>
<organism evidence="1 2">
    <name type="scientific">Zopfia rhizophila CBS 207.26</name>
    <dbReference type="NCBI Taxonomy" id="1314779"/>
    <lineage>
        <taxon>Eukaryota</taxon>
        <taxon>Fungi</taxon>
        <taxon>Dikarya</taxon>
        <taxon>Ascomycota</taxon>
        <taxon>Pezizomycotina</taxon>
        <taxon>Dothideomycetes</taxon>
        <taxon>Dothideomycetes incertae sedis</taxon>
        <taxon>Zopfiaceae</taxon>
        <taxon>Zopfia</taxon>
    </lineage>
</organism>